<gene>
    <name evidence="3" type="ORF">FHS03_001290</name>
</gene>
<organism evidence="3 4">
    <name type="scientific">Pseudoduganella violacea</name>
    <dbReference type="NCBI Taxonomy" id="1715466"/>
    <lineage>
        <taxon>Bacteria</taxon>
        <taxon>Pseudomonadati</taxon>
        <taxon>Pseudomonadota</taxon>
        <taxon>Betaproteobacteria</taxon>
        <taxon>Burkholderiales</taxon>
        <taxon>Oxalobacteraceae</taxon>
        <taxon>Telluria group</taxon>
        <taxon>Pseudoduganella</taxon>
    </lineage>
</organism>
<evidence type="ECO:0000256" key="1">
    <source>
        <dbReference type="SAM" id="SignalP"/>
    </source>
</evidence>
<dbReference type="PANTHER" id="PTHR36919">
    <property type="entry name" value="BLR1215 PROTEIN"/>
    <property type="match status" value="1"/>
</dbReference>
<dbReference type="RefSeq" id="WP_183440199.1">
    <property type="nucleotide sequence ID" value="NZ_JACHXD010000003.1"/>
</dbReference>
<dbReference type="Gene3D" id="2.40.128.520">
    <property type="match status" value="1"/>
</dbReference>
<feature type="domain" description="DUF2147" evidence="2">
    <location>
        <begin position="32"/>
        <end position="143"/>
    </location>
</feature>
<evidence type="ECO:0000313" key="4">
    <source>
        <dbReference type="Proteomes" id="UP000541535"/>
    </source>
</evidence>
<feature type="chain" id="PRO_5031573211" evidence="1">
    <location>
        <begin position="24"/>
        <end position="149"/>
    </location>
</feature>
<name>A0A7W5B821_9BURK</name>
<keyword evidence="1" id="KW-0732">Signal</keyword>
<protein>
    <submittedName>
        <fullName evidence="3">Uncharacterized protein (DUF2147 family)</fullName>
    </submittedName>
</protein>
<dbReference type="InterPro" id="IPR019223">
    <property type="entry name" value="DUF2147"/>
</dbReference>
<evidence type="ECO:0000259" key="2">
    <source>
        <dbReference type="Pfam" id="PF09917"/>
    </source>
</evidence>
<comment type="caution">
    <text evidence="3">The sequence shown here is derived from an EMBL/GenBank/DDBJ whole genome shotgun (WGS) entry which is preliminary data.</text>
</comment>
<keyword evidence="4" id="KW-1185">Reference proteome</keyword>
<dbReference type="Proteomes" id="UP000541535">
    <property type="component" value="Unassembled WGS sequence"/>
</dbReference>
<sequence>MKQTLKLSLAVTVLLASGAYAHAAGDEAPETGRWVTENGNLEVEIAACGESYCGIVTQVLANNAMIGLGGEKVPVDPNAPSPVGKKILFDLLPMTSGGWQGRIYNRSSNKTYNSQLVAQGQGRLQVRIYEDDPAKGVIQVWRRRGLAAQ</sequence>
<feature type="signal peptide" evidence="1">
    <location>
        <begin position="1"/>
        <end position="23"/>
    </location>
</feature>
<accession>A0A7W5B821</accession>
<proteinExistence type="predicted"/>
<evidence type="ECO:0000313" key="3">
    <source>
        <dbReference type="EMBL" id="MBB3118259.1"/>
    </source>
</evidence>
<reference evidence="3 4" key="1">
    <citation type="submission" date="2020-08" db="EMBL/GenBank/DDBJ databases">
        <title>Genomic Encyclopedia of Type Strains, Phase III (KMG-III): the genomes of soil and plant-associated and newly described type strains.</title>
        <authorList>
            <person name="Whitman W."/>
        </authorList>
    </citation>
    <scope>NUCLEOTIDE SEQUENCE [LARGE SCALE GENOMIC DNA]</scope>
    <source>
        <strain evidence="3 4">CECT 8897</strain>
    </source>
</reference>
<dbReference type="PANTHER" id="PTHR36919:SF2">
    <property type="entry name" value="BLL6627 PROTEIN"/>
    <property type="match status" value="1"/>
</dbReference>
<dbReference type="AlphaFoldDB" id="A0A7W5B821"/>
<dbReference type="Pfam" id="PF09917">
    <property type="entry name" value="DUF2147"/>
    <property type="match status" value="1"/>
</dbReference>
<dbReference type="EMBL" id="JACHXD010000003">
    <property type="protein sequence ID" value="MBB3118259.1"/>
    <property type="molecule type" value="Genomic_DNA"/>
</dbReference>